<comment type="subcellular location">
    <subcellularLocation>
        <location evidence="2">Cell membrane</location>
        <topology evidence="2">Multi-pass membrane protein</topology>
    </subcellularLocation>
</comment>
<evidence type="ECO:0000313" key="11">
    <source>
        <dbReference type="Proteomes" id="UP001143362"/>
    </source>
</evidence>
<evidence type="ECO:0000256" key="9">
    <source>
        <dbReference type="SAM" id="Phobius"/>
    </source>
</evidence>
<reference evidence="10" key="1">
    <citation type="submission" date="2019-02" db="EMBL/GenBank/DDBJ databases">
        <authorList>
            <person name="Li S.-H."/>
        </authorList>
    </citation>
    <scope>NUCLEOTIDE SEQUENCE</scope>
    <source>
        <strain evidence="10">IMCC14734</strain>
    </source>
</reference>
<evidence type="ECO:0000256" key="2">
    <source>
        <dbReference type="ARBA" id="ARBA00004651"/>
    </source>
</evidence>
<comment type="subunit">
    <text evidence="8">Component of the lipopolysaccharide transport and assembly complex. The LptBFG transporter is composed of two ATP-binding proteins (LptB) and two transmembrane proteins (LptF and LptG).</text>
</comment>
<feature type="transmembrane region" description="Helical" evidence="9">
    <location>
        <begin position="12"/>
        <end position="33"/>
    </location>
</feature>
<name>A0ABT3TKY7_9GAMM</name>
<gene>
    <name evidence="10" type="primary">lptG</name>
    <name evidence="10" type="ORF">EYC98_16320</name>
</gene>
<keyword evidence="5 9" id="KW-0812">Transmembrane</keyword>
<feature type="transmembrane region" description="Helical" evidence="9">
    <location>
        <begin position="60"/>
        <end position="79"/>
    </location>
</feature>
<evidence type="ECO:0000256" key="1">
    <source>
        <dbReference type="ARBA" id="ARBA00002265"/>
    </source>
</evidence>
<dbReference type="EMBL" id="SHNN01000003">
    <property type="protein sequence ID" value="MCX2982430.1"/>
    <property type="molecule type" value="Genomic_DNA"/>
</dbReference>
<comment type="function">
    <text evidence="1">Part of the ABC transporter complex LptBFG involved in the translocation of lipopolysaccharide (LPS) from the inner membrane to the outer membrane.</text>
</comment>
<keyword evidence="7 9" id="KW-0472">Membrane</keyword>
<proteinExistence type="inferred from homology"/>
<comment type="similarity">
    <text evidence="3">Belongs to the LptF/LptG family.</text>
</comment>
<feature type="transmembrane region" description="Helical" evidence="9">
    <location>
        <begin position="330"/>
        <end position="352"/>
    </location>
</feature>
<dbReference type="PANTHER" id="PTHR33529:SF2">
    <property type="entry name" value="LIPOPOLYSACCHARIDE EXPORT SYSTEM PERMEASE PROTEIN LPTG"/>
    <property type="match status" value="1"/>
</dbReference>
<evidence type="ECO:0000256" key="5">
    <source>
        <dbReference type="ARBA" id="ARBA00022692"/>
    </source>
</evidence>
<sequence>MSILERYIAGTLIKGWFTVLLVLGTVFGLIALIQELDKTQGDYGVPQVIYFTLLSLPQQLLDLMPVIALLGTIVAIANLDKANELTIIRSAGVHLATVLKAIILPTLVLMALLWVCLEYVSGPAFQTAQLMKSATRNDHPDRIPNGGVWSKFDNRYIHLSKLRDGKEPGDIRLYQFDDSGELVQAVSAVTAQIEQRRWNFNTTRTKTNQNGEMVTALKKSLAIDNLWSVKELPTLSLPSQSMRLSVLYEYAQYLREQGQPYEIYLLAFWQRITLPFAVAAMILLATPVSTSLGSGRDAGLGKNIAIGAVIGIFFFLGTQISHAVGQLMGLNFLLITLAPIAVIAVVALLLLARLRW</sequence>
<feature type="transmembrane region" description="Helical" evidence="9">
    <location>
        <begin position="272"/>
        <end position="292"/>
    </location>
</feature>
<dbReference type="RefSeq" id="WP_279246453.1">
    <property type="nucleotide sequence ID" value="NZ_SHNN01000003.1"/>
</dbReference>
<keyword evidence="11" id="KW-1185">Reference proteome</keyword>
<dbReference type="InterPro" id="IPR030923">
    <property type="entry name" value="LptG"/>
</dbReference>
<evidence type="ECO:0000313" key="10">
    <source>
        <dbReference type="EMBL" id="MCX2982430.1"/>
    </source>
</evidence>
<comment type="caution">
    <text evidence="10">The sequence shown here is derived from an EMBL/GenBank/DDBJ whole genome shotgun (WGS) entry which is preliminary data.</text>
</comment>
<protein>
    <submittedName>
        <fullName evidence="10">LPS export ABC transporter permease LptG</fullName>
    </submittedName>
</protein>
<dbReference type="Pfam" id="PF03739">
    <property type="entry name" value="LptF_LptG"/>
    <property type="match status" value="1"/>
</dbReference>
<dbReference type="PANTHER" id="PTHR33529">
    <property type="entry name" value="SLR0882 PROTEIN-RELATED"/>
    <property type="match status" value="1"/>
</dbReference>
<dbReference type="Proteomes" id="UP001143362">
    <property type="component" value="Unassembled WGS sequence"/>
</dbReference>
<evidence type="ECO:0000256" key="7">
    <source>
        <dbReference type="ARBA" id="ARBA00023136"/>
    </source>
</evidence>
<keyword evidence="6 9" id="KW-1133">Transmembrane helix</keyword>
<dbReference type="NCBIfam" id="TIGR04408">
    <property type="entry name" value="LptG_lptG"/>
    <property type="match status" value="1"/>
</dbReference>
<organism evidence="10 11">
    <name type="scientific">Candidatus Litorirhabdus singularis</name>
    <dbReference type="NCBI Taxonomy" id="2518993"/>
    <lineage>
        <taxon>Bacteria</taxon>
        <taxon>Pseudomonadati</taxon>
        <taxon>Pseudomonadota</taxon>
        <taxon>Gammaproteobacteria</taxon>
        <taxon>Cellvibrionales</taxon>
        <taxon>Halieaceae</taxon>
        <taxon>Candidatus Litorirhabdus</taxon>
    </lineage>
</organism>
<accession>A0ABT3TKY7</accession>
<feature type="transmembrane region" description="Helical" evidence="9">
    <location>
        <begin position="304"/>
        <end position="324"/>
    </location>
</feature>
<feature type="transmembrane region" description="Helical" evidence="9">
    <location>
        <begin position="91"/>
        <end position="115"/>
    </location>
</feature>
<keyword evidence="4" id="KW-1003">Cell membrane</keyword>
<evidence type="ECO:0000256" key="6">
    <source>
        <dbReference type="ARBA" id="ARBA00022989"/>
    </source>
</evidence>
<evidence type="ECO:0000256" key="4">
    <source>
        <dbReference type="ARBA" id="ARBA00022475"/>
    </source>
</evidence>
<evidence type="ECO:0000256" key="3">
    <source>
        <dbReference type="ARBA" id="ARBA00007725"/>
    </source>
</evidence>
<evidence type="ECO:0000256" key="8">
    <source>
        <dbReference type="ARBA" id="ARBA00026081"/>
    </source>
</evidence>
<dbReference type="InterPro" id="IPR005495">
    <property type="entry name" value="LptG/LptF_permease"/>
</dbReference>